<reference evidence="1" key="1">
    <citation type="submission" date="2014-09" db="EMBL/GenBank/DDBJ databases">
        <authorList>
            <person name="Magalhaes I.L.F."/>
            <person name="Oliveira U."/>
            <person name="Santos F.R."/>
            <person name="Vidigal T.H.D.A."/>
            <person name="Brescovit A.D."/>
            <person name="Santos A.J."/>
        </authorList>
    </citation>
    <scope>NUCLEOTIDE SEQUENCE</scope>
    <source>
        <tissue evidence="1">Shoot tissue taken approximately 20 cm above the soil surface</tissue>
    </source>
</reference>
<proteinExistence type="predicted"/>
<organism evidence="1">
    <name type="scientific">Arundo donax</name>
    <name type="common">Giant reed</name>
    <name type="synonym">Donax arundinaceus</name>
    <dbReference type="NCBI Taxonomy" id="35708"/>
    <lineage>
        <taxon>Eukaryota</taxon>
        <taxon>Viridiplantae</taxon>
        <taxon>Streptophyta</taxon>
        <taxon>Embryophyta</taxon>
        <taxon>Tracheophyta</taxon>
        <taxon>Spermatophyta</taxon>
        <taxon>Magnoliopsida</taxon>
        <taxon>Liliopsida</taxon>
        <taxon>Poales</taxon>
        <taxon>Poaceae</taxon>
        <taxon>PACMAD clade</taxon>
        <taxon>Arundinoideae</taxon>
        <taxon>Arundineae</taxon>
        <taxon>Arundo</taxon>
    </lineage>
</organism>
<dbReference type="EMBL" id="GBRH01194001">
    <property type="protein sequence ID" value="JAE03895.1"/>
    <property type="molecule type" value="Transcribed_RNA"/>
</dbReference>
<dbReference type="AlphaFoldDB" id="A0A0A9ET08"/>
<evidence type="ECO:0000313" key="1">
    <source>
        <dbReference type="EMBL" id="JAE03895.1"/>
    </source>
</evidence>
<reference evidence="1" key="2">
    <citation type="journal article" date="2015" name="Data Brief">
        <title>Shoot transcriptome of the giant reed, Arundo donax.</title>
        <authorList>
            <person name="Barrero R.A."/>
            <person name="Guerrero F.D."/>
            <person name="Moolhuijzen P."/>
            <person name="Goolsby J.A."/>
            <person name="Tidwell J."/>
            <person name="Bellgard S.E."/>
            <person name="Bellgard M.I."/>
        </authorList>
    </citation>
    <scope>NUCLEOTIDE SEQUENCE</scope>
    <source>
        <tissue evidence="1">Shoot tissue taken approximately 20 cm above the soil surface</tissue>
    </source>
</reference>
<protein>
    <submittedName>
        <fullName evidence="1">Uncharacterized protein</fullName>
    </submittedName>
</protein>
<name>A0A0A9ET08_ARUDO</name>
<sequence length="23" mass="2594">MGFFDSLLIIFLPPIMTILPEVS</sequence>
<accession>A0A0A9ET08</accession>